<dbReference type="RefSeq" id="WP_013394366.1">
    <property type="nucleotide sequence ID" value="NC_014640.1"/>
</dbReference>
<evidence type="ECO:0000256" key="1">
    <source>
        <dbReference type="ARBA" id="ARBA00022723"/>
    </source>
</evidence>
<dbReference type="PANTHER" id="PTHR45953">
    <property type="entry name" value="IDURONATE 2-SULFATASE"/>
    <property type="match status" value="1"/>
</dbReference>
<evidence type="ECO:0000259" key="3">
    <source>
        <dbReference type="Pfam" id="PF00884"/>
    </source>
</evidence>
<dbReference type="EMBL" id="CP002287">
    <property type="protein sequence ID" value="ADP17052.1"/>
    <property type="molecule type" value="Genomic_DNA"/>
</dbReference>
<evidence type="ECO:0000313" key="5">
    <source>
        <dbReference type="Proteomes" id="UP000006876"/>
    </source>
</evidence>
<feature type="domain" description="Sulfatase N-terminal" evidence="3">
    <location>
        <begin position="8"/>
        <end position="419"/>
    </location>
</feature>
<dbReference type="Pfam" id="PF00884">
    <property type="entry name" value="Sulfatase"/>
    <property type="match status" value="1"/>
</dbReference>
<accession>E3HNL3</accession>
<gene>
    <name evidence="4" type="ordered locus">AXYL_03732</name>
</gene>
<keyword evidence="2 4" id="KW-0378">Hydrolase</keyword>
<keyword evidence="1" id="KW-0479">Metal-binding</keyword>
<organism evidence="4 5">
    <name type="scientific">Achromobacter xylosoxidans (strain A8)</name>
    <dbReference type="NCBI Taxonomy" id="762376"/>
    <lineage>
        <taxon>Bacteria</taxon>
        <taxon>Pseudomonadati</taxon>
        <taxon>Pseudomonadota</taxon>
        <taxon>Betaproteobacteria</taxon>
        <taxon>Burkholderiales</taxon>
        <taxon>Alcaligenaceae</taxon>
        <taxon>Achromobacter</taxon>
    </lineage>
</organism>
<protein>
    <submittedName>
        <fullName evidence="4">Sulfatase family protein 7</fullName>
        <ecNumber evidence="4">3.1.6.-</ecNumber>
    </submittedName>
</protein>
<sequence>MAGKISHPNFLFIITDQQRADHLGCYGNRVVRTPHIDRIAASGSVFDRFYVASTVCMPNRASIMTGRYPSVHGTRTNGIPLSRHAVTFPQVLREEGYRTGLVGKAHFQNMDERPPSLPAPSVPPGLRLSPAFPEAWADNISGPNYEQERRSRWSDPGHALTLPYYGFEHVELCNHHSDDTFGDWARWARERLPGYEQLCGRSHAEADEHFAVPQAWKTRLPEEIYSTSYVAERSQAFLRRHASSGNRPFFLQCSFPDPHHPFTPPGRYWGMYEPDEIPLPPTCRSPGAGAPPTVRWLHDERTAGSAPLEGPRLFAVLPDEARRMIALTYGMVTMIDDAVGRIMETLHETGLAENTIVVFTSDHGDLMGDHGIMLKGPIHYQGLIRVPFIWHDPRRSAESRVGALGSSIDIAPSVLAAAGLAPVRGMQGRDLGPLAAGNPSGCRESLLIEEESQRAFLGFSEPVRARTLVTERHRLTLYRGVDWGELYDLATDPHEEHNLWDVPTHAALKAELMASLAYRLMDVVSETPRPTRIA</sequence>
<dbReference type="EC" id="3.1.6.-" evidence="4"/>
<dbReference type="PANTHER" id="PTHR45953:SF1">
    <property type="entry name" value="IDURONATE 2-SULFATASE"/>
    <property type="match status" value="1"/>
</dbReference>
<evidence type="ECO:0000256" key="2">
    <source>
        <dbReference type="ARBA" id="ARBA00022801"/>
    </source>
</evidence>
<reference evidence="4 5" key="1">
    <citation type="journal article" date="2011" name="J. Bacteriol.">
        <title>Complete genome sequence of the haloaromatic acid-degrading bacterium Achromobacter xylosoxidans A8.</title>
        <authorList>
            <person name="Strnad H."/>
            <person name="Ridl J."/>
            <person name="Paces J."/>
            <person name="Kolar M."/>
            <person name="Vlcek C."/>
            <person name="Paces V."/>
        </authorList>
    </citation>
    <scope>NUCLEOTIDE SEQUENCE [LARGE SCALE GENOMIC DNA]</scope>
    <source>
        <strain evidence="4 5">A8</strain>
    </source>
</reference>
<dbReference type="KEGG" id="axy:AXYL_03732"/>
<dbReference type="AlphaFoldDB" id="E3HNL3"/>
<dbReference type="GO" id="GO:0005737">
    <property type="term" value="C:cytoplasm"/>
    <property type="evidence" value="ECO:0007669"/>
    <property type="project" value="TreeGrafter"/>
</dbReference>
<dbReference type="Gene3D" id="3.40.720.10">
    <property type="entry name" value="Alkaline Phosphatase, subunit A"/>
    <property type="match status" value="1"/>
</dbReference>
<name>E3HNL3_ACHXA</name>
<dbReference type="InterPro" id="IPR017850">
    <property type="entry name" value="Alkaline_phosphatase_core_sf"/>
</dbReference>
<dbReference type="InterPro" id="IPR000917">
    <property type="entry name" value="Sulfatase_N"/>
</dbReference>
<dbReference type="GO" id="GO:0046872">
    <property type="term" value="F:metal ion binding"/>
    <property type="evidence" value="ECO:0007669"/>
    <property type="project" value="UniProtKB-KW"/>
</dbReference>
<proteinExistence type="predicted"/>
<dbReference type="eggNOG" id="COG3119">
    <property type="taxonomic scope" value="Bacteria"/>
</dbReference>
<evidence type="ECO:0000313" key="4">
    <source>
        <dbReference type="EMBL" id="ADP17052.1"/>
    </source>
</evidence>
<dbReference type="STRING" id="762376.AXYL_03732"/>
<dbReference type="OrthoDB" id="9766107at2"/>
<dbReference type="HOGENOM" id="CLU_006332_9_2_4"/>
<dbReference type="SUPFAM" id="SSF53649">
    <property type="entry name" value="Alkaline phosphatase-like"/>
    <property type="match status" value="1"/>
</dbReference>
<dbReference type="GO" id="GO:0008484">
    <property type="term" value="F:sulfuric ester hydrolase activity"/>
    <property type="evidence" value="ECO:0007669"/>
    <property type="project" value="TreeGrafter"/>
</dbReference>
<dbReference type="Proteomes" id="UP000006876">
    <property type="component" value="Chromosome"/>
</dbReference>